<dbReference type="Gene3D" id="1.20.1090.10">
    <property type="entry name" value="Dehydroquinate synthase-like - alpha domain"/>
    <property type="match status" value="1"/>
</dbReference>
<dbReference type="Gene3D" id="3.40.50.1970">
    <property type="match status" value="1"/>
</dbReference>
<dbReference type="PANTHER" id="PTHR43633">
    <property type="entry name" value="ALCOHOL DEHYDROGENASE YQHD"/>
    <property type="match status" value="1"/>
</dbReference>
<name>A0A1V4DEM0_9ENTE</name>
<dbReference type="AlphaFoldDB" id="A0A1V4DEM0"/>
<dbReference type="InterPro" id="IPR056798">
    <property type="entry name" value="ADH_Fe_C"/>
</dbReference>
<evidence type="ECO:0000313" key="5">
    <source>
        <dbReference type="Proteomes" id="UP000189970"/>
    </source>
</evidence>
<dbReference type="Pfam" id="PF00465">
    <property type="entry name" value="Fe-ADH"/>
    <property type="match status" value="1"/>
</dbReference>
<evidence type="ECO:0000259" key="2">
    <source>
        <dbReference type="Pfam" id="PF00465"/>
    </source>
</evidence>
<protein>
    <submittedName>
        <fullName evidence="4">NADH-dependent alcohol dehydrogenase</fullName>
    </submittedName>
</protein>
<dbReference type="PANTHER" id="PTHR43633:SF1">
    <property type="entry name" value="ALCOHOL DEHYDROGENASE YQHD"/>
    <property type="match status" value="1"/>
</dbReference>
<dbReference type="SUPFAM" id="SSF56796">
    <property type="entry name" value="Dehydroquinate synthase-like"/>
    <property type="match status" value="1"/>
</dbReference>
<keyword evidence="1" id="KW-0560">Oxidoreductase</keyword>
<evidence type="ECO:0000313" key="4">
    <source>
        <dbReference type="EMBL" id="OPF86938.1"/>
    </source>
</evidence>
<sequence>MKNFDFHAPTNTLFGKDQIQQLPKVLNQYGKTVLLAYGGGSIKRSGLYDKIYELIGADTTIVELSGIEPNPRLDTVIKGVKLCKEHQVDVILAVGGGSTIDCSKAIAAGVFHEGNPWEFVTDDGVTIEKTLPIVTILTIAATGSEMNWGSVITNEETKEKLSFHSRLVIPKVSILDPTYTFSVPTYQTMAGSADIFSHLIENYFNQTPDTMVQDGIAEGLMRTVLHYTPTALKEPTNYEARANLMWASSLALNGLTGNGKFGVWSCHPMEHELSAYYDITHGIGLAILTPRWMEHVLNDDTVERFALYGHRVFDLEVNDDLYITAKEAIKLTYDTFVDWGVPMTLPEVGIDESLLKEMAEQAVHHSNISTKAYVPLSVEDVLKIYTNSLVPMILAL</sequence>
<evidence type="ECO:0000259" key="3">
    <source>
        <dbReference type="Pfam" id="PF25137"/>
    </source>
</evidence>
<reference evidence="4 5" key="1">
    <citation type="submission" date="2017-02" db="EMBL/GenBank/DDBJ databases">
        <title>Vagococcus cremeus sp. nov., isolated from the small intestine of a marten, Martes flavigula.</title>
        <authorList>
            <person name="Tak E.J."/>
            <person name="Bae J.-W."/>
        </authorList>
    </citation>
    <scope>NUCLEOTIDE SEQUENCE [LARGE SCALE GENOMIC DNA]</scope>
    <source>
        <strain evidence="4 5">D7T301</strain>
    </source>
</reference>
<dbReference type="PROSITE" id="PS00060">
    <property type="entry name" value="ADH_IRON_2"/>
    <property type="match status" value="1"/>
</dbReference>
<keyword evidence="5" id="KW-1185">Reference proteome</keyword>
<dbReference type="CDD" id="cd08187">
    <property type="entry name" value="BDH"/>
    <property type="match status" value="1"/>
</dbReference>
<dbReference type="GO" id="GO:1990002">
    <property type="term" value="F:methylglyoxal reductase (NADPH) (acetol producing) activity"/>
    <property type="evidence" value="ECO:0007669"/>
    <property type="project" value="TreeGrafter"/>
</dbReference>
<gene>
    <name evidence="4" type="ORF">BW731_01340</name>
</gene>
<dbReference type="GO" id="GO:0005829">
    <property type="term" value="C:cytosol"/>
    <property type="evidence" value="ECO:0007669"/>
    <property type="project" value="TreeGrafter"/>
</dbReference>
<dbReference type="FunFam" id="3.40.50.1970:FF:000003">
    <property type="entry name" value="Alcohol dehydrogenase, iron-containing"/>
    <property type="match status" value="1"/>
</dbReference>
<dbReference type="InterPro" id="IPR044731">
    <property type="entry name" value="BDH-like"/>
</dbReference>
<dbReference type="EMBL" id="MVAB01000001">
    <property type="protein sequence ID" value="OPF86938.1"/>
    <property type="molecule type" value="Genomic_DNA"/>
</dbReference>
<evidence type="ECO:0000256" key="1">
    <source>
        <dbReference type="ARBA" id="ARBA00023002"/>
    </source>
</evidence>
<dbReference type="InterPro" id="IPR001670">
    <property type="entry name" value="ADH_Fe/GldA"/>
</dbReference>
<dbReference type="GO" id="GO:1990362">
    <property type="term" value="F:butanol dehydrogenase (NAD+) activity"/>
    <property type="evidence" value="ECO:0007669"/>
    <property type="project" value="InterPro"/>
</dbReference>
<dbReference type="GO" id="GO:0008106">
    <property type="term" value="F:alcohol dehydrogenase (NADP+) activity"/>
    <property type="evidence" value="ECO:0007669"/>
    <property type="project" value="TreeGrafter"/>
</dbReference>
<organism evidence="4 5">
    <name type="scientific">Vagococcus martis</name>
    <dbReference type="NCBI Taxonomy" id="1768210"/>
    <lineage>
        <taxon>Bacteria</taxon>
        <taxon>Bacillati</taxon>
        <taxon>Bacillota</taxon>
        <taxon>Bacilli</taxon>
        <taxon>Lactobacillales</taxon>
        <taxon>Enterococcaceae</taxon>
        <taxon>Vagococcus</taxon>
    </lineage>
</organism>
<feature type="domain" description="Alcohol dehydrogenase iron-type/glycerol dehydrogenase GldA" evidence="2">
    <location>
        <begin position="9"/>
        <end position="177"/>
    </location>
</feature>
<dbReference type="Proteomes" id="UP000189970">
    <property type="component" value="Unassembled WGS sequence"/>
</dbReference>
<proteinExistence type="predicted"/>
<accession>A0A1V4DEM0</accession>
<feature type="domain" description="Fe-containing alcohol dehydrogenase-like C-terminal" evidence="3">
    <location>
        <begin position="188"/>
        <end position="388"/>
    </location>
</feature>
<dbReference type="InterPro" id="IPR018211">
    <property type="entry name" value="ADH_Fe_CS"/>
</dbReference>
<comment type="caution">
    <text evidence="4">The sequence shown here is derived from an EMBL/GenBank/DDBJ whole genome shotgun (WGS) entry which is preliminary data.</text>
</comment>
<dbReference type="Pfam" id="PF25137">
    <property type="entry name" value="ADH_Fe_C"/>
    <property type="match status" value="1"/>
</dbReference>
<dbReference type="RefSeq" id="WP_079345057.1">
    <property type="nucleotide sequence ID" value="NZ_MVAB01000001.1"/>
</dbReference>
<dbReference type="GO" id="GO:0046872">
    <property type="term" value="F:metal ion binding"/>
    <property type="evidence" value="ECO:0007669"/>
    <property type="project" value="InterPro"/>
</dbReference>